<reference evidence="8" key="1">
    <citation type="journal article" date="2019" name="Int. J. Syst. Evol. Microbiol.">
        <title>The Global Catalogue of Microorganisms (GCM) 10K type strain sequencing project: providing services to taxonomists for standard genome sequencing and annotation.</title>
        <authorList>
            <consortium name="The Broad Institute Genomics Platform"/>
            <consortium name="The Broad Institute Genome Sequencing Center for Infectious Disease"/>
            <person name="Wu L."/>
            <person name="Ma J."/>
        </authorList>
    </citation>
    <scope>NUCLEOTIDE SEQUENCE [LARGE SCALE GENOMIC DNA]</scope>
    <source>
        <strain evidence="8">CCUG 53762</strain>
    </source>
</reference>
<organism evidence="7 8">
    <name type="scientific">Pseudopedobacter beijingensis</name>
    <dbReference type="NCBI Taxonomy" id="1207056"/>
    <lineage>
        <taxon>Bacteria</taxon>
        <taxon>Pseudomonadati</taxon>
        <taxon>Bacteroidota</taxon>
        <taxon>Sphingobacteriia</taxon>
        <taxon>Sphingobacteriales</taxon>
        <taxon>Sphingobacteriaceae</taxon>
        <taxon>Pseudopedobacter</taxon>
    </lineage>
</organism>
<evidence type="ECO:0000256" key="1">
    <source>
        <dbReference type="ARBA" id="ARBA00010641"/>
    </source>
</evidence>
<keyword evidence="8" id="KW-1185">Reference proteome</keyword>
<dbReference type="InterPro" id="IPR013249">
    <property type="entry name" value="RNA_pol_sigma70_r4_t2"/>
</dbReference>
<dbReference type="CDD" id="cd06171">
    <property type="entry name" value="Sigma70_r4"/>
    <property type="match status" value="1"/>
</dbReference>
<keyword evidence="4" id="KW-0804">Transcription</keyword>
<dbReference type="Proteomes" id="UP001597118">
    <property type="component" value="Unassembled WGS sequence"/>
</dbReference>
<feature type="domain" description="RNA polymerase sigma factor 70 region 4 type 2" evidence="6">
    <location>
        <begin position="126"/>
        <end position="169"/>
    </location>
</feature>
<dbReference type="SUPFAM" id="SSF88946">
    <property type="entry name" value="Sigma2 domain of RNA polymerase sigma factors"/>
    <property type="match status" value="1"/>
</dbReference>
<dbReference type="PANTHER" id="PTHR43133:SF46">
    <property type="entry name" value="RNA POLYMERASE SIGMA-70 FACTOR ECF SUBFAMILY"/>
    <property type="match status" value="1"/>
</dbReference>
<keyword evidence="2" id="KW-0805">Transcription regulation</keyword>
<name>A0ABW4IIF8_9SPHI</name>
<evidence type="ECO:0000313" key="8">
    <source>
        <dbReference type="Proteomes" id="UP001597118"/>
    </source>
</evidence>
<dbReference type="InterPro" id="IPR013325">
    <property type="entry name" value="RNA_pol_sigma_r2"/>
</dbReference>
<dbReference type="Gene3D" id="1.10.1740.10">
    <property type="match status" value="1"/>
</dbReference>
<gene>
    <name evidence="7" type="ORF">ACFSAH_17875</name>
</gene>
<comment type="caution">
    <text evidence="7">The sequence shown here is derived from an EMBL/GenBank/DDBJ whole genome shotgun (WGS) entry which is preliminary data.</text>
</comment>
<dbReference type="InterPro" id="IPR013324">
    <property type="entry name" value="RNA_pol_sigma_r3/r4-like"/>
</dbReference>
<dbReference type="Gene3D" id="1.10.10.10">
    <property type="entry name" value="Winged helix-like DNA-binding domain superfamily/Winged helix DNA-binding domain"/>
    <property type="match status" value="1"/>
</dbReference>
<dbReference type="EMBL" id="JBHUDG010000050">
    <property type="protein sequence ID" value="MFD1631747.1"/>
    <property type="molecule type" value="Genomic_DNA"/>
</dbReference>
<evidence type="ECO:0000256" key="3">
    <source>
        <dbReference type="ARBA" id="ARBA00023082"/>
    </source>
</evidence>
<dbReference type="SUPFAM" id="SSF88659">
    <property type="entry name" value="Sigma3 and sigma4 domains of RNA polymerase sigma factors"/>
    <property type="match status" value="1"/>
</dbReference>
<feature type="domain" description="RNA polymerase sigma-70 region 2" evidence="5">
    <location>
        <begin position="29"/>
        <end position="82"/>
    </location>
</feature>
<accession>A0ABW4IIF8</accession>
<evidence type="ECO:0000256" key="2">
    <source>
        <dbReference type="ARBA" id="ARBA00023015"/>
    </source>
</evidence>
<keyword evidence="3" id="KW-0731">Sigma factor</keyword>
<dbReference type="Pfam" id="PF04542">
    <property type="entry name" value="Sigma70_r2"/>
    <property type="match status" value="1"/>
</dbReference>
<evidence type="ECO:0000259" key="5">
    <source>
        <dbReference type="Pfam" id="PF04542"/>
    </source>
</evidence>
<evidence type="ECO:0000313" key="7">
    <source>
        <dbReference type="EMBL" id="MFD1631747.1"/>
    </source>
</evidence>
<evidence type="ECO:0000259" key="6">
    <source>
        <dbReference type="Pfam" id="PF08281"/>
    </source>
</evidence>
<comment type="similarity">
    <text evidence="1">Belongs to the sigma-70 factor family. ECF subfamily.</text>
</comment>
<dbReference type="Pfam" id="PF08281">
    <property type="entry name" value="Sigma70_r4_2"/>
    <property type="match status" value="1"/>
</dbReference>
<dbReference type="InterPro" id="IPR039425">
    <property type="entry name" value="RNA_pol_sigma-70-like"/>
</dbReference>
<sequence length="191" mass="21984">MSDYIVDNDLLSQLKAGDEAAFSKIYKTFWKELFNAAYKRLKDIEQSQDIVQNVFISLWDRRETVDIHNLGAYLHTSVKFQVFKHSVRSPNTSEFLAAFENILVSPLSPENTMLEKEILGLVKSWIDALPKKRREIFLLHYHDGLTTAEIADLLKVSRKTVQNQLNTASTHLRLRLAQILSLLILLHFNGS</sequence>
<dbReference type="PANTHER" id="PTHR43133">
    <property type="entry name" value="RNA POLYMERASE ECF-TYPE SIGMA FACTO"/>
    <property type="match status" value="1"/>
</dbReference>
<evidence type="ECO:0000256" key="4">
    <source>
        <dbReference type="ARBA" id="ARBA00023163"/>
    </source>
</evidence>
<dbReference type="InterPro" id="IPR007627">
    <property type="entry name" value="RNA_pol_sigma70_r2"/>
</dbReference>
<proteinExistence type="inferred from homology"/>
<dbReference type="InterPro" id="IPR014284">
    <property type="entry name" value="RNA_pol_sigma-70_dom"/>
</dbReference>
<dbReference type="RefSeq" id="WP_379664113.1">
    <property type="nucleotide sequence ID" value="NZ_JBHUDG010000050.1"/>
</dbReference>
<dbReference type="InterPro" id="IPR036388">
    <property type="entry name" value="WH-like_DNA-bd_sf"/>
</dbReference>
<dbReference type="NCBIfam" id="TIGR02937">
    <property type="entry name" value="sigma70-ECF"/>
    <property type="match status" value="1"/>
</dbReference>
<protein>
    <submittedName>
        <fullName evidence="7">RNA polymerase sigma factor</fullName>
    </submittedName>
</protein>